<sequence>MTFNWITKSQILLYIVLCKNYIESSMSNDPREF</sequence>
<reference evidence="1" key="1">
    <citation type="submission" date="2018-02" db="EMBL/GenBank/DDBJ databases">
        <title>Rhizophora mucronata_Transcriptome.</title>
        <authorList>
            <person name="Meera S.P."/>
            <person name="Sreeshan A."/>
            <person name="Augustine A."/>
        </authorList>
    </citation>
    <scope>NUCLEOTIDE SEQUENCE</scope>
    <source>
        <tissue evidence="1">Leaf</tissue>
    </source>
</reference>
<dbReference type="AlphaFoldDB" id="A0A2P2L075"/>
<evidence type="ECO:0000313" key="1">
    <source>
        <dbReference type="EMBL" id="MBX11367.1"/>
    </source>
</evidence>
<dbReference type="EMBL" id="GGEC01030883">
    <property type="protein sequence ID" value="MBX11367.1"/>
    <property type="molecule type" value="Transcribed_RNA"/>
</dbReference>
<accession>A0A2P2L075</accession>
<proteinExistence type="predicted"/>
<organism evidence="1">
    <name type="scientific">Rhizophora mucronata</name>
    <name type="common">Asiatic mangrove</name>
    <dbReference type="NCBI Taxonomy" id="61149"/>
    <lineage>
        <taxon>Eukaryota</taxon>
        <taxon>Viridiplantae</taxon>
        <taxon>Streptophyta</taxon>
        <taxon>Embryophyta</taxon>
        <taxon>Tracheophyta</taxon>
        <taxon>Spermatophyta</taxon>
        <taxon>Magnoliopsida</taxon>
        <taxon>eudicotyledons</taxon>
        <taxon>Gunneridae</taxon>
        <taxon>Pentapetalae</taxon>
        <taxon>rosids</taxon>
        <taxon>fabids</taxon>
        <taxon>Malpighiales</taxon>
        <taxon>Rhizophoraceae</taxon>
        <taxon>Rhizophora</taxon>
    </lineage>
</organism>
<protein>
    <submittedName>
        <fullName evidence="1">Uncharacterized protein</fullName>
    </submittedName>
</protein>
<name>A0A2P2L075_RHIMU</name>